<evidence type="ECO:0000313" key="1">
    <source>
        <dbReference type="EMBL" id="KAE9032541.1"/>
    </source>
</evidence>
<proteinExistence type="predicted"/>
<dbReference type="AlphaFoldDB" id="A0A6A3MX85"/>
<gene>
    <name evidence="1" type="ORF">PR002_g9115</name>
</gene>
<comment type="caution">
    <text evidence="1">The sequence shown here is derived from an EMBL/GenBank/DDBJ whole genome shotgun (WGS) entry which is preliminary data.</text>
</comment>
<reference evidence="1 2" key="1">
    <citation type="submission" date="2018-09" db="EMBL/GenBank/DDBJ databases">
        <title>Genomic investigation of the strawberry pathogen Phytophthora fragariae indicates pathogenicity is determined by transcriptional variation in three key races.</title>
        <authorList>
            <person name="Adams T.M."/>
            <person name="Armitage A.D."/>
            <person name="Sobczyk M.K."/>
            <person name="Bates H.J."/>
            <person name="Dunwell J.M."/>
            <person name="Nellist C.F."/>
            <person name="Harrison R.J."/>
        </authorList>
    </citation>
    <scope>NUCLEOTIDE SEQUENCE [LARGE SCALE GENOMIC DNA]</scope>
    <source>
        <strain evidence="1 2">SCRP324</strain>
    </source>
</reference>
<dbReference type="EMBL" id="QXFU01000479">
    <property type="protein sequence ID" value="KAE9032541.1"/>
    <property type="molecule type" value="Genomic_DNA"/>
</dbReference>
<name>A0A6A3MX85_9STRA</name>
<accession>A0A6A3MX85</accession>
<dbReference type="OrthoDB" id="10353479at2759"/>
<dbReference type="Proteomes" id="UP000435112">
    <property type="component" value="Unassembled WGS sequence"/>
</dbReference>
<organism evidence="1 2">
    <name type="scientific">Phytophthora rubi</name>
    <dbReference type="NCBI Taxonomy" id="129364"/>
    <lineage>
        <taxon>Eukaryota</taxon>
        <taxon>Sar</taxon>
        <taxon>Stramenopiles</taxon>
        <taxon>Oomycota</taxon>
        <taxon>Peronosporomycetes</taxon>
        <taxon>Peronosporales</taxon>
        <taxon>Peronosporaceae</taxon>
        <taxon>Phytophthora</taxon>
    </lineage>
</organism>
<dbReference type="InterPro" id="IPR009044">
    <property type="entry name" value="ssDNA-bd_transcriptional_reg"/>
</dbReference>
<dbReference type="GO" id="GO:0003677">
    <property type="term" value="F:DNA binding"/>
    <property type="evidence" value="ECO:0007669"/>
    <property type="project" value="InterPro"/>
</dbReference>
<protein>
    <submittedName>
        <fullName evidence="1">Uncharacterized protein</fullName>
    </submittedName>
</protein>
<evidence type="ECO:0000313" key="2">
    <source>
        <dbReference type="Proteomes" id="UP000435112"/>
    </source>
</evidence>
<dbReference type="GO" id="GO:0006355">
    <property type="term" value="P:regulation of DNA-templated transcription"/>
    <property type="evidence" value="ECO:0007669"/>
    <property type="project" value="InterPro"/>
</dbReference>
<dbReference type="Gene3D" id="2.30.31.10">
    <property type="entry name" value="Transcriptional Coactivator Pc4, Chain A"/>
    <property type="match status" value="1"/>
</dbReference>
<sequence length="45" mass="5267">MRLWAKSTNSGYNYQNKTFFSLSPTEVVLVLELLDRSCRSRTRPT</sequence>